<accession>A0A1M5X4Q1</accession>
<dbReference type="AlphaFoldDB" id="A0A1M5X4Q1"/>
<sequence>MSDVTIISAAEAHEHRRSGKALLVCAYDSDDKFRLYQLEGAIPLSDFTARLDAVDKDQEIIFYCN</sequence>
<dbReference type="InterPro" id="IPR036873">
    <property type="entry name" value="Rhodanese-like_dom_sf"/>
</dbReference>
<evidence type="ECO:0000313" key="1">
    <source>
        <dbReference type="EMBL" id="SHH94809.1"/>
    </source>
</evidence>
<proteinExistence type="predicted"/>
<dbReference type="RefSeq" id="WP_073376964.1">
    <property type="nucleotide sequence ID" value="NZ_FQXS01000017.1"/>
</dbReference>
<dbReference type="OrthoDB" id="5422598at2"/>
<reference evidence="1 2" key="1">
    <citation type="submission" date="2016-11" db="EMBL/GenBank/DDBJ databases">
        <authorList>
            <person name="Jaros S."/>
            <person name="Januszkiewicz K."/>
            <person name="Wedrychowicz H."/>
        </authorList>
    </citation>
    <scope>NUCLEOTIDE SEQUENCE [LARGE SCALE GENOMIC DNA]</scope>
    <source>
        <strain evidence="1 2">DSM 9705</strain>
    </source>
</reference>
<name>A0A1M5X4Q1_9BACT</name>
<evidence type="ECO:0008006" key="3">
    <source>
        <dbReference type="Google" id="ProtNLM"/>
    </source>
</evidence>
<evidence type="ECO:0000313" key="2">
    <source>
        <dbReference type="Proteomes" id="UP000184139"/>
    </source>
</evidence>
<organism evidence="1 2">
    <name type="scientific">Desulfofustis glycolicus DSM 9705</name>
    <dbReference type="NCBI Taxonomy" id="1121409"/>
    <lineage>
        <taxon>Bacteria</taxon>
        <taxon>Pseudomonadati</taxon>
        <taxon>Thermodesulfobacteriota</taxon>
        <taxon>Desulfobulbia</taxon>
        <taxon>Desulfobulbales</taxon>
        <taxon>Desulfocapsaceae</taxon>
        <taxon>Desulfofustis</taxon>
    </lineage>
</organism>
<dbReference type="SUPFAM" id="SSF52821">
    <property type="entry name" value="Rhodanese/Cell cycle control phosphatase"/>
    <property type="match status" value="1"/>
</dbReference>
<dbReference type="Proteomes" id="UP000184139">
    <property type="component" value="Unassembled WGS sequence"/>
</dbReference>
<protein>
    <recommendedName>
        <fullName evidence="3">ArsR family transcriptional regulator</fullName>
    </recommendedName>
</protein>
<gene>
    <name evidence="1" type="ORF">SAMN02745124_02750</name>
</gene>
<dbReference type="STRING" id="1121409.SAMN02745124_02750"/>
<keyword evidence="2" id="KW-1185">Reference proteome</keyword>
<dbReference type="EMBL" id="FQXS01000017">
    <property type="protein sequence ID" value="SHH94809.1"/>
    <property type="molecule type" value="Genomic_DNA"/>
</dbReference>